<keyword evidence="3" id="KW-0653">Protein transport</keyword>
<dbReference type="PANTHER" id="PTHR12542:SF85">
    <property type="entry name" value="EXOCYST SUBUNIT EXO70 FAMILY PROTEIN"/>
    <property type="match status" value="1"/>
</dbReference>
<accession>A0AAW1L2M7</accession>
<dbReference type="GO" id="GO:0005546">
    <property type="term" value="F:phosphatidylinositol-4,5-bisphosphate binding"/>
    <property type="evidence" value="ECO:0007669"/>
    <property type="project" value="InterPro"/>
</dbReference>
<protein>
    <recommendedName>
        <fullName evidence="3">Exocyst subunit Exo70 family protein</fullName>
    </recommendedName>
</protein>
<evidence type="ECO:0000256" key="2">
    <source>
        <dbReference type="ARBA" id="ARBA00022448"/>
    </source>
</evidence>
<dbReference type="GO" id="GO:0006887">
    <property type="term" value="P:exocytosis"/>
    <property type="evidence" value="ECO:0007669"/>
    <property type="project" value="UniProtKB-KW"/>
</dbReference>
<dbReference type="AlphaFoldDB" id="A0AAW1L2M7"/>
<keyword evidence="2 3" id="KW-0813">Transport</keyword>
<evidence type="ECO:0000313" key="5">
    <source>
        <dbReference type="EMBL" id="KAK9726804.1"/>
    </source>
</evidence>
<dbReference type="SUPFAM" id="SSF74788">
    <property type="entry name" value="Cullin repeat-like"/>
    <property type="match status" value="1"/>
</dbReference>
<evidence type="ECO:0000256" key="3">
    <source>
        <dbReference type="RuleBase" id="RU365026"/>
    </source>
</evidence>
<keyword evidence="3" id="KW-0268">Exocytosis</keyword>
<dbReference type="PANTHER" id="PTHR12542">
    <property type="entry name" value="EXOCYST COMPLEX PROTEIN EXO70"/>
    <property type="match status" value="1"/>
</dbReference>
<dbReference type="EMBL" id="JBDFQZ010000005">
    <property type="protein sequence ID" value="KAK9726804.1"/>
    <property type="molecule type" value="Genomic_DNA"/>
</dbReference>
<dbReference type="InterPro" id="IPR046364">
    <property type="entry name" value="Exo70_C"/>
</dbReference>
<feature type="domain" description="Exocyst complex subunit Exo70 C-terminal" evidence="4">
    <location>
        <begin position="260"/>
        <end position="617"/>
    </location>
</feature>
<comment type="function">
    <text evidence="3">Component of the exocyst complex.</text>
</comment>
<gene>
    <name evidence="5" type="ORF">RND81_05G238200</name>
</gene>
<dbReference type="Pfam" id="PF20669">
    <property type="entry name" value="Exo70_N"/>
    <property type="match status" value="1"/>
</dbReference>
<organism evidence="5 6">
    <name type="scientific">Saponaria officinalis</name>
    <name type="common">Common soapwort</name>
    <name type="synonym">Lychnis saponaria</name>
    <dbReference type="NCBI Taxonomy" id="3572"/>
    <lineage>
        <taxon>Eukaryota</taxon>
        <taxon>Viridiplantae</taxon>
        <taxon>Streptophyta</taxon>
        <taxon>Embryophyta</taxon>
        <taxon>Tracheophyta</taxon>
        <taxon>Spermatophyta</taxon>
        <taxon>Magnoliopsida</taxon>
        <taxon>eudicotyledons</taxon>
        <taxon>Gunneridae</taxon>
        <taxon>Pentapetalae</taxon>
        <taxon>Caryophyllales</taxon>
        <taxon>Caryophyllaceae</taxon>
        <taxon>Caryophylleae</taxon>
        <taxon>Saponaria</taxon>
    </lineage>
</organism>
<dbReference type="Gene3D" id="1.20.1280.170">
    <property type="entry name" value="Exocyst complex component Exo70"/>
    <property type="match status" value="1"/>
</dbReference>
<sequence length="658" mass="75993">MKMPQSDIEKLFAARQCLSDTLEKSNSLASQIDQTGLRLQRVNENIPLLSAELRSTYSRRTTISAVGQHVDRAFGPVAAVLKIYDSVQGLERSLLSGLTDSDIVGYLSRVKQLEEALRFLSANCGLAVQWMEDIVRLLDEDVMADDMYVLNLKRSLRILKELKVMEVRGRLSGGLLNDSFNMIEIEFRRLVKENPPNFQKIQTIIERLEANDRLENCKTIYVDVRSSRSSAALHALDLSYLGIEILESDSIQKIEDFVVQWGNHMEFAIRNVLQTEYELCKTVFEKFNPDVSQSCFAKITAQSGFVTLLQFGCRVTETKKDAIKLLKLLEIFAMLDKLRIDFNMLFSSKECSEIQNLTRDLIKRVVHGACDIFQELSLQVELQRSNMLPPRFDGSVPRLVTFVTNFCIMLLDDDYKPILYKVLSIHQIWSRNKNHKGILRKELQNIIETMEINLETWARTFEDDVFSYFFLMNNYTYLHELFQESAFGDLMGEKWVVAYGQKMEMYTEAYLKQSWGKLVPILSEEDIVLFSLRRGATQELVKKRLREFNDLFEDMYRQQSEWVVSDNGLRERACQVIVQTVVPTYRWYLHNYKYIAESGSSPGKYVKYSEASLVKMMGSLFQPKMTRLRRSNSSKSTQLIGRLKSAVASQFRAAPITT</sequence>
<comment type="caution">
    <text evidence="5">The sequence shown here is derived from an EMBL/GenBank/DDBJ whole genome shotgun (WGS) entry which is preliminary data.</text>
</comment>
<evidence type="ECO:0000256" key="1">
    <source>
        <dbReference type="ARBA" id="ARBA00006756"/>
    </source>
</evidence>
<name>A0AAW1L2M7_SAPOF</name>
<keyword evidence="6" id="KW-1185">Reference proteome</keyword>
<comment type="similarity">
    <text evidence="1 3">Belongs to the EXO70 family.</text>
</comment>
<reference evidence="5" key="1">
    <citation type="submission" date="2024-03" db="EMBL/GenBank/DDBJ databases">
        <title>WGS assembly of Saponaria officinalis var. Norfolk2.</title>
        <authorList>
            <person name="Jenkins J."/>
            <person name="Shu S."/>
            <person name="Grimwood J."/>
            <person name="Barry K."/>
            <person name="Goodstein D."/>
            <person name="Schmutz J."/>
            <person name="Leebens-Mack J."/>
            <person name="Osbourn A."/>
        </authorList>
    </citation>
    <scope>NUCLEOTIDE SEQUENCE [LARGE SCALE GENOMIC DNA]</scope>
    <source>
        <strain evidence="5">JIC</strain>
    </source>
</reference>
<dbReference type="GO" id="GO:0000145">
    <property type="term" value="C:exocyst"/>
    <property type="evidence" value="ECO:0007669"/>
    <property type="project" value="InterPro"/>
</dbReference>
<proteinExistence type="inferred from homology"/>
<dbReference type="Pfam" id="PF03081">
    <property type="entry name" value="Exo70_C"/>
    <property type="match status" value="1"/>
</dbReference>
<dbReference type="InterPro" id="IPR004140">
    <property type="entry name" value="Exo70"/>
</dbReference>
<dbReference type="GO" id="GO:0015031">
    <property type="term" value="P:protein transport"/>
    <property type="evidence" value="ECO:0007669"/>
    <property type="project" value="UniProtKB-KW"/>
</dbReference>
<dbReference type="InterPro" id="IPR016159">
    <property type="entry name" value="Cullin_repeat-like_dom_sf"/>
</dbReference>
<evidence type="ECO:0000259" key="4">
    <source>
        <dbReference type="Pfam" id="PF03081"/>
    </source>
</evidence>
<dbReference type="Proteomes" id="UP001443914">
    <property type="component" value="Unassembled WGS sequence"/>
</dbReference>
<evidence type="ECO:0000313" key="6">
    <source>
        <dbReference type="Proteomes" id="UP001443914"/>
    </source>
</evidence>